<evidence type="ECO:0000256" key="5">
    <source>
        <dbReference type="ARBA" id="ARBA00023008"/>
    </source>
</evidence>
<evidence type="ECO:0000259" key="8">
    <source>
        <dbReference type="Pfam" id="PF00127"/>
    </source>
</evidence>
<keyword evidence="4" id="KW-0249">Electron transport</keyword>
<comment type="subcellular location">
    <subcellularLocation>
        <location evidence="1">Membrane</location>
    </subcellularLocation>
</comment>
<keyword evidence="10" id="KW-1185">Reference proteome</keyword>
<feature type="domain" description="Blue (type 1) copper" evidence="8">
    <location>
        <begin position="68"/>
        <end position="117"/>
    </location>
</feature>
<dbReference type="PATRIC" id="fig|1227457.3.peg.3188"/>
<dbReference type="eggNOG" id="arCOG02917">
    <property type="taxonomic scope" value="Archaea"/>
</dbReference>
<evidence type="ECO:0000256" key="7">
    <source>
        <dbReference type="SAM" id="MobiDB-lite"/>
    </source>
</evidence>
<evidence type="ECO:0000256" key="2">
    <source>
        <dbReference type="ARBA" id="ARBA00022448"/>
    </source>
</evidence>
<keyword evidence="2" id="KW-0813">Transport</keyword>
<keyword evidence="3" id="KW-0479">Metal-binding</keyword>
<dbReference type="STRING" id="1227457.C451_16385"/>
<dbReference type="AlphaFoldDB" id="M0MXX5"/>
<comment type="caution">
    <text evidence="9">The sequence shown here is derived from an EMBL/GenBank/DDBJ whole genome shotgun (WGS) entry which is preliminary data.</text>
</comment>
<dbReference type="GO" id="GO:0016020">
    <property type="term" value="C:membrane"/>
    <property type="evidence" value="ECO:0007669"/>
    <property type="project" value="UniProtKB-SubCell"/>
</dbReference>
<accession>M0MXX5</accession>
<dbReference type="PANTHER" id="PTHR34192">
    <property type="entry name" value="PLASTOCYANIN MAJOR ISOFORM, CHLOROPLASTIC-RELATED"/>
    <property type="match status" value="1"/>
</dbReference>
<evidence type="ECO:0000256" key="4">
    <source>
        <dbReference type="ARBA" id="ARBA00022982"/>
    </source>
</evidence>
<evidence type="ECO:0000256" key="1">
    <source>
        <dbReference type="ARBA" id="ARBA00004370"/>
    </source>
</evidence>
<dbReference type="InterPro" id="IPR000923">
    <property type="entry name" value="BlueCu_1"/>
</dbReference>
<name>M0MXX5_9EURY</name>
<dbReference type="Gene3D" id="2.60.40.420">
    <property type="entry name" value="Cupredoxins - blue copper proteins"/>
    <property type="match status" value="1"/>
</dbReference>
<protein>
    <submittedName>
        <fullName evidence="9">Blue (Type 1) copper domain-containing protein</fullName>
    </submittedName>
</protein>
<feature type="region of interest" description="Disordered" evidence="7">
    <location>
        <begin position="1"/>
        <end position="74"/>
    </location>
</feature>
<proteinExistence type="predicted"/>
<organism evidence="9 10">
    <name type="scientific">Halococcus thailandensis JCM 13552</name>
    <dbReference type="NCBI Taxonomy" id="1227457"/>
    <lineage>
        <taxon>Archaea</taxon>
        <taxon>Methanobacteriati</taxon>
        <taxon>Methanobacteriota</taxon>
        <taxon>Stenosarchaea group</taxon>
        <taxon>Halobacteria</taxon>
        <taxon>Halobacteriales</taxon>
        <taxon>Halococcaceae</taxon>
        <taxon>Halococcus</taxon>
    </lineage>
</organism>
<keyword evidence="5" id="KW-0186">Copper</keyword>
<feature type="compositionally biased region" description="Basic and acidic residues" evidence="7">
    <location>
        <begin position="9"/>
        <end position="55"/>
    </location>
</feature>
<dbReference type="Proteomes" id="UP000011680">
    <property type="component" value="Unassembled WGS sequence"/>
</dbReference>
<keyword evidence="6" id="KW-0472">Membrane</keyword>
<evidence type="ECO:0000256" key="3">
    <source>
        <dbReference type="ARBA" id="ARBA00022723"/>
    </source>
</evidence>
<evidence type="ECO:0000256" key="6">
    <source>
        <dbReference type="ARBA" id="ARBA00023136"/>
    </source>
</evidence>
<dbReference type="InterPro" id="IPR008972">
    <property type="entry name" value="Cupredoxin"/>
</dbReference>
<evidence type="ECO:0000313" key="9">
    <source>
        <dbReference type="EMBL" id="EMA50562.1"/>
    </source>
</evidence>
<dbReference type="GO" id="GO:0009055">
    <property type="term" value="F:electron transfer activity"/>
    <property type="evidence" value="ECO:0007669"/>
    <property type="project" value="InterPro"/>
</dbReference>
<evidence type="ECO:0000313" key="10">
    <source>
        <dbReference type="Proteomes" id="UP000011680"/>
    </source>
</evidence>
<gene>
    <name evidence="9" type="ORF">C451_16385</name>
</gene>
<dbReference type="EMBL" id="AOMF01000169">
    <property type="protein sequence ID" value="EMA50562.1"/>
    <property type="molecule type" value="Genomic_DNA"/>
</dbReference>
<dbReference type="GO" id="GO:0005507">
    <property type="term" value="F:copper ion binding"/>
    <property type="evidence" value="ECO:0007669"/>
    <property type="project" value="InterPro"/>
</dbReference>
<reference evidence="9 10" key="1">
    <citation type="journal article" date="2014" name="PLoS Genet.">
        <title>Phylogenetically driven sequencing of extremely halophilic archaea reveals strategies for static and dynamic osmo-response.</title>
        <authorList>
            <person name="Becker E.A."/>
            <person name="Seitzer P.M."/>
            <person name="Tritt A."/>
            <person name="Larsen D."/>
            <person name="Krusor M."/>
            <person name="Yao A.I."/>
            <person name="Wu D."/>
            <person name="Madern D."/>
            <person name="Eisen J.A."/>
            <person name="Darling A.E."/>
            <person name="Facciotti M.T."/>
        </authorList>
    </citation>
    <scope>NUCLEOTIDE SEQUENCE [LARGE SCALE GENOMIC DNA]</scope>
    <source>
        <strain evidence="9 10">JCM 13552</strain>
    </source>
</reference>
<dbReference type="Pfam" id="PF00127">
    <property type="entry name" value="Copper-bind"/>
    <property type="match status" value="1"/>
</dbReference>
<sequence length="118" mass="13554">MCRKFQSGRLEHEIGRDDRRPEIRSGDGTRFGRDDRRLEEHDRRESHRDGLRGEAPDNAAYFASGGADSEQAARENVNGGLIRSDEQYKHTFEQTGQYGYFCIPHKRSKMVGPVVIEE</sequence>
<dbReference type="SUPFAM" id="SSF49503">
    <property type="entry name" value="Cupredoxins"/>
    <property type="match status" value="1"/>
</dbReference>
<dbReference type="PANTHER" id="PTHR34192:SF10">
    <property type="entry name" value="PLASTOCYANIN MAJOR ISOFORM, CHLOROPLASTIC-RELATED"/>
    <property type="match status" value="1"/>
</dbReference>